<dbReference type="InterPro" id="IPR036653">
    <property type="entry name" value="CinA-like_C"/>
</dbReference>
<dbReference type="Gene3D" id="1.20.1720.10">
    <property type="entry name" value="Multidrug resistance protein D"/>
    <property type="match status" value="1"/>
</dbReference>
<dbReference type="InterPro" id="IPR004638">
    <property type="entry name" value="EmrB-like"/>
</dbReference>
<dbReference type="InterPro" id="IPR036522">
    <property type="entry name" value="MoaC_sf"/>
</dbReference>
<sequence>MEYRSARGRWVLVATVLGSAIAFIDATVVTIALPRIADELDATTADLQWTVNGYALTLAAFLLLGGSLGDRFGRRRVFLVGVVWFAVASLACALAPTVGLLVAARALQGVGGALLTPGSLAIIQSTFAGEDRGRAIGAWSGLGGIAGAVAPFLGGWIVEVTSWRWVFGINLPIAAVVVVVALKAVPETLDPGAVRRLDVAGTALAALGLAALTWAFTAWTEDGSLRPAVAAVLAAGVLALVAFVVVESRAAAPLVPPRLFRWRPFAGTNAATLVVYAALSGVFFFLVVTLQVVSGYSPLAAGLAPVPVTLLLLLLSSTSGALGVRLGPRLPMTVGPLVCAGATVLLAGIGPSAPYLTAVLPGVLLFGLGLAAVVAPLTTTALASAPDRLAGVASGVNNAVARVAGIAAAKRTAELLPLAHVIGVHGVVVDLRVEDGGVAIEATVRTADRTGVEMEALTAVSVTALAVVDMVKGLDKSVSIADVRLEVAKAVVGQDAAVSGLVIALLCRGHVLLEGVPGVAKTLLVRSLSAALDLSTKRVQFTPDLMPGDVTGSLVYDARTAEFSFREGPVFTNLLLADEINRTPPKTQASLLEAMEERQVSVDGTPRPLPDPFLVIATQNPVEYEGTYPLPEAQLDRFLLKLTLPLPEREDEVEVLVRHAGGFDPRDLTAAGVRPVADTALLAARGAVDPDVAIAMATGVRARLGADVGLATTGVAGPTAQDGHPPGTVHVAVVTPSGAAVRSVHLDGDRPAVRAAAVRTVLGLALDELVGHAPGSGTPGAPGPLHTT</sequence>
<dbReference type="InterPro" id="IPR011701">
    <property type="entry name" value="MFS"/>
</dbReference>
<organism evidence="9 10">
    <name type="scientific">Cellulomonas septica</name>
    <dbReference type="NCBI Taxonomy" id="285080"/>
    <lineage>
        <taxon>Bacteria</taxon>
        <taxon>Bacillati</taxon>
        <taxon>Actinomycetota</taxon>
        <taxon>Actinomycetes</taxon>
        <taxon>Micrococcales</taxon>
        <taxon>Cellulomonadaceae</taxon>
        <taxon>Cellulomonas</taxon>
    </lineage>
</organism>
<feature type="transmembrane region" description="Helical" evidence="7">
    <location>
        <begin position="267"/>
        <end position="293"/>
    </location>
</feature>
<keyword evidence="5 7" id="KW-1133">Transmembrane helix</keyword>
<dbReference type="NCBIfam" id="TIGR00711">
    <property type="entry name" value="efflux_EmrB"/>
    <property type="match status" value="1"/>
</dbReference>
<dbReference type="InterPro" id="IPR036259">
    <property type="entry name" value="MFS_trans_sf"/>
</dbReference>
<dbReference type="EMBL" id="JAAXOY010000180">
    <property type="protein sequence ID" value="NKY39615.1"/>
    <property type="molecule type" value="Genomic_DNA"/>
</dbReference>
<feature type="transmembrane region" description="Helical" evidence="7">
    <location>
        <begin position="135"/>
        <end position="157"/>
    </location>
</feature>
<dbReference type="InterPro" id="IPR020846">
    <property type="entry name" value="MFS_dom"/>
</dbReference>
<dbReference type="Pfam" id="PF07690">
    <property type="entry name" value="MFS_1"/>
    <property type="match status" value="1"/>
</dbReference>
<evidence type="ECO:0000259" key="8">
    <source>
        <dbReference type="PROSITE" id="PS50850"/>
    </source>
</evidence>
<evidence type="ECO:0000256" key="7">
    <source>
        <dbReference type="SAM" id="Phobius"/>
    </source>
</evidence>
<evidence type="ECO:0000256" key="1">
    <source>
        <dbReference type="ARBA" id="ARBA00004651"/>
    </source>
</evidence>
<feature type="transmembrane region" description="Helical" evidence="7">
    <location>
        <begin position="299"/>
        <end position="318"/>
    </location>
</feature>
<evidence type="ECO:0000256" key="3">
    <source>
        <dbReference type="ARBA" id="ARBA00022475"/>
    </source>
</evidence>
<feature type="transmembrane region" description="Helical" evidence="7">
    <location>
        <begin position="228"/>
        <end position="246"/>
    </location>
</feature>
<feature type="transmembrane region" description="Helical" evidence="7">
    <location>
        <begin position="12"/>
        <end position="37"/>
    </location>
</feature>
<dbReference type="InterPro" id="IPR011703">
    <property type="entry name" value="ATPase_AAA-3"/>
</dbReference>
<feature type="transmembrane region" description="Helical" evidence="7">
    <location>
        <begin position="197"/>
        <end position="216"/>
    </location>
</feature>
<keyword evidence="2" id="KW-0813">Transport</keyword>
<accession>A0ABX1K0U5</accession>
<dbReference type="SUPFAM" id="SSF55040">
    <property type="entry name" value="Molybdenum cofactor biosynthesis protein C, MoaC"/>
    <property type="match status" value="1"/>
</dbReference>
<evidence type="ECO:0000256" key="4">
    <source>
        <dbReference type="ARBA" id="ARBA00022692"/>
    </source>
</evidence>
<dbReference type="Pfam" id="PF07726">
    <property type="entry name" value="AAA_3"/>
    <property type="match status" value="1"/>
</dbReference>
<evidence type="ECO:0000256" key="5">
    <source>
        <dbReference type="ARBA" id="ARBA00022989"/>
    </source>
</evidence>
<feature type="transmembrane region" description="Helical" evidence="7">
    <location>
        <begin position="49"/>
        <end position="65"/>
    </location>
</feature>
<feature type="transmembrane region" description="Helical" evidence="7">
    <location>
        <begin position="163"/>
        <end position="185"/>
    </location>
</feature>
<name>A0ABX1K0U5_9CELL</name>
<proteinExistence type="predicted"/>
<dbReference type="Gene3D" id="3.90.950.20">
    <property type="entry name" value="CinA-like"/>
    <property type="match status" value="1"/>
</dbReference>
<dbReference type="PANTHER" id="PTHR42718">
    <property type="entry name" value="MAJOR FACILITATOR SUPERFAMILY MULTIDRUG TRANSPORTER MFSC"/>
    <property type="match status" value="1"/>
</dbReference>
<gene>
    <name evidence="9" type="ORF">HGA02_08765</name>
</gene>
<dbReference type="PANTHER" id="PTHR42718:SF42">
    <property type="entry name" value="EXPORT PROTEIN"/>
    <property type="match status" value="1"/>
</dbReference>
<feature type="transmembrane region" description="Helical" evidence="7">
    <location>
        <begin position="77"/>
        <end position="96"/>
    </location>
</feature>
<reference evidence="9 10" key="1">
    <citation type="submission" date="2020-04" db="EMBL/GenBank/DDBJ databases">
        <title>MicrobeNet Type strains.</title>
        <authorList>
            <person name="Nicholson A.C."/>
        </authorList>
    </citation>
    <scope>NUCLEOTIDE SEQUENCE [LARGE SCALE GENOMIC DNA]</scope>
    <source>
        <strain evidence="9 10">ATCC BAA-787</strain>
    </source>
</reference>
<keyword evidence="6 7" id="KW-0472">Membrane</keyword>
<evidence type="ECO:0000313" key="9">
    <source>
        <dbReference type="EMBL" id="NKY39615.1"/>
    </source>
</evidence>
<dbReference type="Proteomes" id="UP000777774">
    <property type="component" value="Unassembled WGS sequence"/>
</dbReference>
<dbReference type="Gene3D" id="3.40.50.300">
    <property type="entry name" value="P-loop containing nucleotide triphosphate hydrolases"/>
    <property type="match status" value="1"/>
</dbReference>
<feature type="transmembrane region" description="Helical" evidence="7">
    <location>
        <begin position="330"/>
        <end position="349"/>
    </location>
</feature>
<evidence type="ECO:0000313" key="10">
    <source>
        <dbReference type="Proteomes" id="UP000777774"/>
    </source>
</evidence>
<evidence type="ECO:0000256" key="6">
    <source>
        <dbReference type="ARBA" id="ARBA00023136"/>
    </source>
</evidence>
<dbReference type="PROSITE" id="PS50850">
    <property type="entry name" value="MFS"/>
    <property type="match status" value="1"/>
</dbReference>
<dbReference type="InterPro" id="IPR008136">
    <property type="entry name" value="CinA_C"/>
</dbReference>
<dbReference type="Gene3D" id="3.30.70.640">
    <property type="entry name" value="Molybdopterin cofactor biosynthesis C (MoaC) domain"/>
    <property type="match status" value="1"/>
</dbReference>
<keyword evidence="3" id="KW-1003">Cell membrane</keyword>
<comment type="caution">
    <text evidence="9">The sequence shown here is derived from an EMBL/GenBank/DDBJ whole genome shotgun (WGS) entry which is preliminary data.</text>
</comment>
<protein>
    <submittedName>
        <fullName evidence="9">DHA2 family efflux MFS transporter permease subunit</fullName>
    </submittedName>
</protein>
<dbReference type="CDD" id="cd00009">
    <property type="entry name" value="AAA"/>
    <property type="match status" value="1"/>
</dbReference>
<keyword evidence="4 7" id="KW-0812">Transmembrane</keyword>
<dbReference type="SUPFAM" id="SSF103473">
    <property type="entry name" value="MFS general substrate transporter"/>
    <property type="match status" value="1"/>
</dbReference>
<dbReference type="CDD" id="cd17321">
    <property type="entry name" value="MFS_MMR_MDR_like"/>
    <property type="match status" value="1"/>
</dbReference>
<dbReference type="InterPro" id="IPR027417">
    <property type="entry name" value="P-loop_NTPase"/>
</dbReference>
<feature type="domain" description="Major facilitator superfamily (MFS) profile" evidence="8">
    <location>
        <begin position="11"/>
        <end position="476"/>
    </location>
</feature>
<feature type="transmembrane region" description="Helical" evidence="7">
    <location>
        <begin position="355"/>
        <end position="378"/>
    </location>
</feature>
<dbReference type="SUPFAM" id="SSF52540">
    <property type="entry name" value="P-loop containing nucleoside triphosphate hydrolases"/>
    <property type="match status" value="1"/>
</dbReference>
<dbReference type="Pfam" id="PF02464">
    <property type="entry name" value="CinA"/>
    <property type="match status" value="1"/>
</dbReference>
<keyword evidence="10" id="KW-1185">Reference proteome</keyword>
<dbReference type="SUPFAM" id="SSF142433">
    <property type="entry name" value="CinA-like"/>
    <property type="match status" value="1"/>
</dbReference>
<evidence type="ECO:0000256" key="2">
    <source>
        <dbReference type="ARBA" id="ARBA00022448"/>
    </source>
</evidence>
<comment type="subcellular location">
    <subcellularLocation>
        <location evidence="1">Cell membrane</location>
        <topology evidence="1">Multi-pass membrane protein</topology>
    </subcellularLocation>
</comment>